<dbReference type="Proteomes" id="UP001331515">
    <property type="component" value="Unassembled WGS sequence"/>
</dbReference>
<reference evidence="1 2" key="1">
    <citation type="journal article" date="2023" name="Mol. Biol. Evol.">
        <title>Genomics of Secondarily Temperate Adaptation in the Only Non-Antarctic Icefish.</title>
        <authorList>
            <person name="Rivera-Colon A.G."/>
            <person name="Rayamajhi N."/>
            <person name="Minhas B.F."/>
            <person name="Madrigal G."/>
            <person name="Bilyk K.T."/>
            <person name="Yoon V."/>
            <person name="Hune M."/>
            <person name="Gregory S."/>
            <person name="Cheng C.H.C."/>
            <person name="Catchen J.M."/>
        </authorList>
    </citation>
    <scope>NUCLEOTIDE SEQUENCE [LARGE SCALE GENOMIC DNA]</scope>
    <source>
        <tissue evidence="1">White muscle</tissue>
    </source>
</reference>
<protein>
    <submittedName>
        <fullName evidence="1">Uncharacterized protein</fullName>
    </submittedName>
</protein>
<dbReference type="EMBL" id="JAURVH010001517">
    <property type="protein sequence ID" value="KAK5929618.1"/>
    <property type="molecule type" value="Genomic_DNA"/>
</dbReference>
<gene>
    <name evidence="1" type="ORF">CgunFtcFv8_010837</name>
</gene>
<organism evidence="1 2">
    <name type="scientific">Champsocephalus gunnari</name>
    <name type="common">Mackerel icefish</name>
    <dbReference type="NCBI Taxonomy" id="52237"/>
    <lineage>
        <taxon>Eukaryota</taxon>
        <taxon>Metazoa</taxon>
        <taxon>Chordata</taxon>
        <taxon>Craniata</taxon>
        <taxon>Vertebrata</taxon>
        <taxon>Euteleostomi</taxon>
        <taxon>Actinopterygii</taxon>
        <taxon>Neopterygii</taxon>
        <taxon>Teleostei</taxon>
        <taxon>Neoteleostei</taxon>
        <taxon>Acanthomorphata</taxon>
        <taxon>Eupercaria</taxon>
        <taxon>Perciformes</taxon>
        <taxon>Notothenioidei</taxon>
        <taxon>Channichthyidae</taxon>
        <taxon>Champsocephalus</taxon>
    </lineage>
</organism>
<keyword evidence="2" id="KW-1185">Reference proteome</keyword>
<evidence type="ECO:0000313" key="1">
    <source>
        <dbReference type="EMBL" id="KAK5929618.1"/>
    </source>
</evidence>
<accession>A0AAN8HVH2</accession>
<sequence length="122" mass="13316">MCILRSATGLPPETEGETVQLPEVTVGLQQQALTPVRLKAWAPWEQLGNMQQQHSETQQTTLLQCISIYGHYILPTGASSIAGLVIYMALGCQVPQRRHFAPTPMLTLSLSNSGSHNYKAGK</sequence>
<evidence type="ECO:0000313" key="2">
    <source>
        <dbReference type="Proteomes" id="UP001331515"/>
    </source>
</evidence>
<comment type="caution">
    <text evidence="1">The sequence shown here is derived from an EMBL/GenBank/DDBJ whole genome shotgun (WGS) entry which is preliminary data.</text>
</comment>
<dbReference type="AlphaFoldDB" id="A0AAN8HVH2"/>
<proteinExistence type="predicted"/>
<name>A0AAN8HVH2_CHAGU</name>